<sequence>MKKNRLIRFPDRLKRCKKNLMIMKWCVVFICLFTLNLSADVYSQKNIVSLDLSDVSIGQFVKAVKQQTSLKFMYNSSIVRQAGNISVKVENKELKDVLGMVLGQVNLEYEFFNNVILIRAKDEKKSEQLQRTVRGCVKDEKGTPLPGVTVVLKGENLGVATDVNGNYSLSFLDQKNLVILFSFVGMLPVEVKYTGQDTINVVLKEDVEKIDEVVVNGYFTRKKESYTGVSTTFSGSELRKVSTGSILNTLSMLDPSFVKVVNNEMGSDPNTIPSFEIRGSSSLKSTFEGNPNMPTFIMDGFEVSAQKVFDLDPTRVRFITILKDAAATAIYGSRAANGVVVIETELPKAGKLQFSYNGSANFEVADLSDYNLMNAEEKLEYEVRSGLYETKDQSPEYADDNLTSYNQILKLVKEGNDVDWLAIPVRDVGIGHKHSVMAEGGNETFRYALDISYSNTVGVMKGSKRDNYGGGVRLQYNLKKLKFMNYTSFSHLKSVNSPYGSFSSYTYYNPYYNPYDEEGNIKKILYSYQYYDEGVKTKPMYNELYNATLPSKNQSIGNYFMNNFSVEYDVVQGLKLKANLSLSVDNNKSDAYVSNENTNFIGKELRGSYSQSWSNSFSYDINVVLTYVRNWKKHFLNVGLIYNLRESNTDATSLSAVGFPNENMDHISMGTSFTEGGRPGGSYNISRLIGFVANLGYTYDNRFLLDFSLRSDGSSLYGANNRWSTFWSLGVGYNLHNEKFMEGVSFVDLLKIRGSIGTTGGQNFNPYQSMTMYSYNDSRISGISYTGYMGVLLKAFGNKNLKWQKVEKRNVGLDFELLDRRLRGSFNVYSDLSKDVLIDVTVAPSLGFSSYKENLGEVKNSGVELTLKGTVIRDMDRDIIWDLIFNLAHNKNKVMKINRALTAFNESQDAEVKNKPTIRYKEGLSQNTIWVNESLGIDPATGEEIFLDMNGNKVNEWSTANYKPFGSTDPKVYGTIGTMFVYKKWELNAHLYYKYGGYLYNSTLVDKVENVNPNENGDKRILYDRWNAPGDIAKFKKVSDVSETKPTSRFVEKENYIQLQSLSLGYDFSNDKLRKVGIQRLKVSAIGNDIFKSSTVKMERGTSYPYARTFSLSAQVTF</sequence>
<gene>
    <name evidence="9" type="ORF">D8S85_00025</name>
</gene>
<dbReference type="SUPFAM" id="SSF49464">
    <property type="entry name" value="Carboxypeptidase regulatory domain-like"/>
    <property type="match status" value="1"/>
</dbReference>
<dbReference type="NCBIfam" id="TIGR04056">
    <property type="entry name" value="OMP_RagA_SusC"/>
    <property type="match status" value="1"/>
</dbReference>
<dbReference type="InterPro" id="IPR037066">
    <property type="entry name" value="Plug_dom_sf"/>
</dbReference>
<dbReference type="GO" id="GO:0009279">
    <property type="term" value="C:cell outer membrane"/>
    <property type="evidence" value="ECO:0007669"/>
    <property type="project" value="UniProtKB-SubCell"/>
</dbReference>
<evidence type="ECO:0000256" key="5">
    <source>
        <dbReference type="ARBA" id="ARBA00023136"/>
    </source>
</evidence>
<dbReference type="InterPro" id="IPR008969">
    <property type="entry name" value="CarboxyPept-like_regulatory"/>
</dbReference>
<keyword evidence="6 7" id="KW-0998">Cell outer membrane</keyword>
<evidence type="ECO:0000256" key="6">
    <source>
        <dbReference type="ARBA" id="ARBA00023237"/>
    </source>
</evidence>
<accession>A0A3S9VNI7</accession>
<evidence type="ECO:0000256" key="4">
    <source>
        <dbReference type="ARBA" id="ARBA00022692"/>
    </source>
</evidence>
<comment type="similarity">
    <text evidence="7">Belongs to the TonB-dependent receptor family.</text>
</comment>
<dbReference type="Gene3D" id="2.60.40.1120">
    <property type="entry name" value="Carboxypeptidase-like, regulatory domain"/>
    <property type="match status" value="1"/>
</dbReference>
<protein>
    <submittedName>
        <fullName evidence="9">SusC/RagA family TonB-linked outer membrane protein</fullName>
    </submittedName>
</protein>
<dbReference type="Pfam" id="PF13715">
    <property type="entry name" value="CarbopepD_reg_2"/>
    <property type="match status" value="1"/>
</dbReference>
<feature type="domain" description="TonB-dependent receptor plug" evidence="8">
    <location>
        <begin position="223"/>
        <end position="339"/>
    </location>
</feature>
<evidence type="ECO:0000259" key="8">
    <source>
        <dbReference type="Pfam" id="PF07715"/>
    </source>
</evidence>
<keyword evidence="3 7" id="KW-1134">Transmembrane beta strand</keyword>
<dbReference type="Gene3D" id="2.170.130.10">
    <property type="entry name" value="TonB-dependent receptor, plug domain"/>
    <property type="match status" value="1"/>
</dbReference>
<dbReference type="AlphaFoldDB" id="A0A3S9VNI7"/>
<dbReference type="Proteomes" id="UP000270673">
    <property type="component" value="Chromosome"/>
</dbReference>
<proteinExistence type="inferred from homology"/>
<dbReference type="PROSITE" id="PS52016">
    <property type="entry name" value="TONB_DEPENDENT_REC_3"/>
    <property type="match status" value="1"/>
</dbReference>
<name>A0A3S9VNI7_9BACT</name>
<dbReference type="InterPro" id="IPR036942">
    <property type="entry name" value="Beta-barrel_TonB_sf"/>
</dbReference>
<organism evidence="9 10">
    <name type="scientific">Butyricimonas faecalis</name>
    <dbReference type="NCBI Taxonomy" id="2093856"/>
    <lineage>
        <taxon>Bacteria</taxon>
        <taxon>Pseudomonadati</taxon>
        <taxon>Bacteroidota</taxon>
        <taxon>Bacteroidia</taxon>
        <taxon>Bacteroidales</taxon>
        <taxon>Odoribacteraceae</taxon>
        <taxon>Butyricimonas</taxon>
    </lineage>
</organism>
<reference evidence="9 10" key="1">
    <citation type="submission" date="2018-10" db="EMBL/GenBank/DDBJ databases">
        <title>Butyricimonas faecalis sp. nov., isolated from human faeces and emended description of the genus Butyricimonas.</title>
        <authorList>
            <person name="Le Roy T."/>
            <person name="Van der Smissen P."/>
            <person name="Paquot A."/>
            <person name="Delzenne N."/>
            <person name="Muccioli G."/>
            <person name="Collet J.-F."/>
            <person name="Cani P.D."/>
        </authorList>
    </citation>
    <scope>NUCLEOTIDE SEQUENCE [LARGE SCALE GENOMIC DNA]</scope>
    <source>
        <strain evidence="9 10">H184</strain>
    </source>
</reference>
<dbReference type="EMBL" id="CP032819">
    <property type="protein sequence ID" value="AZS28090.1"/>
    <property type="molecule type" value="Genomic_DNA"/>
</dbReference>
<evidence type="ECO:0000256" key="1">
    <source>
        <dbReference type="ARBA" id="ARBA00004571"/>
    </source>
</evidence>
<keyword evidence="5 7" id="KW-0472">Membrane</keyword>
<dbReference type="InterPro" id="IPR012910">
    <property type="entry name" value="Plug_dom"/>
</dbReference>
<dbReference type="SUPFAM" id="SSF56935">
    <property type="entry name" value="Porins"/>
    <property type="match status" value="1"/>
</dbReference>
<comment type="subcellular location">
    <subcellularLocation>
        <location evidence="1 7">Cell outer membrane</location>
        <topology evidence="1 7">Multi-pass membrane protein</topology>
    </subcellularLocation>
</comment>
<evidence type="ECO:0000313" key="9">
    <source>
        <dbReference type="EMBL" id="AZS28090.1"/>
    </source>
</evidence>
<keyword evidence="10" id="KW-1185">Reference proteome</keyword>
<dbReference type="InterPro" id="IPR039426">
    <property type="entry name" value="TonB-dep_rcpt-like"/>
</dbReference>
<dbReference type="InterPro" id="IPR023996">
    <property type="entry name" value="TonB-dep_OMP_SusC/RagA"/>
</dbReference>
<dbReference type="KEGG" id="buy:D8S85_00025"/>
<evidence type="ECO:0000256" key="7">
    <source>
        <dbReference type="PROSITE-ProRule" id="PRU01360"/>
    </source>
</evidence>
<keyword evidence="2 7" id="KW-0813">Transport</keyword>
<dbReference type="Pfam" id="PF07715">
    <property type="entry name" value="Plug"/>
    <property type="match status" value="1"/>
</dbReference>
<dbReference type="Gene3D" id="2.40.170.20">
    <property type="entry name" value="TonB-dependent receptor, beta-barrel domain"/>
    <property type="match status" value="1"/>
</dbReference>
<keyword evidence="4 7" id="KW-0812">Transmembrane</keyword>
<evidence type="ECO:0000313" key="10">
    <source>
        <dbReference type="Proteomes" id="UP000270673"/>
    </source>
</evidence>
<dbReference type="NCBIfam" id="TIGR04057">
    <property type="entry name" value="SusC_RagA_signa"/>
    <property type="match status" value="1"/>
</dbReference>
<dbReference type="InterPro" id="IPR023997">
    <property type="entry name" value="TonB-dep_OMP_SusC/RagA_CS"/>
</dbReference>
<evidence type="ECO:0000256" key="3">
    <source>
        <dbReference type="ARBA" id="ARBA00022452"/>
    </source>
</evidence>
<evidence type="ECO:0000256" key="2">
    <source>
        <dbReference type="ARBA" id="ARBA00022448"/>
    </source>
</evidence>
<dbReference type="OrthoDB" id="668629at2"/>